<dbReference type="AlphaFoldDB" id="A0A423W3Y6"/>
<dbReference type="STRING" id="356882.A0A423W3Y6"/>
<organism evidence="1 2">
    <name type="scientific">Cytospora schulzeri</name>
    <dbReference type="NCBI Taxonomy" id="448051"/>
    <lineage>
        <taxon>Eukaryota</taxon>
        <taxon>Fungi</taxon>
        <taxon>Dikarya</taxon>
        <taxon>Ascomycota</taxon>
        <taxon>Pezizomycotina</taxon>
        <taxon>Sordariomycetes</taxon>
        <taxon>Sordariomycetidae</taxon>
        <taxon>Diaporthales</taxon>
        <taxon>Cytosporaceae</taxon>
        <taxon>Cytospora</taxon>
    </lineage>
</organism>
<name>A0A423W3Y6_9PEZI</name>
<evidence type="ECO:0000313" key="1">
    <source>
        <dbReference type="EMBL" id="ROV98048.1"/>
    </source>
</evidence>
<comment type="caution">
    <text evidence="1">The sequence shown here is derived from an EMBL/GenBank/DDBJ whole genome shotgun (WGS) entry which is preliminary data.</text>
</comment>
<protein>
    <recommendedName>
        <fullName evidence="3">Heterokaryon incompatibility domain-containing protein</fullName>
    </recommendedName>
</protein>
<proteinExistence type="predicted"/>
<evidence type="ECO:0008006" key="3">
    <source>
        <dbReference type="Google" id="ProtNLM"/>
    </source>
</evidence>
<keyword evidence="2" id="KW-1185">Reference proteome</keyword>
<sequence length="466" mass="53187">MSSELFTTEKHWPLRLLHLEGDTFRSVQRVGSCTYDSTEKPEYNILSYTWGRWMTAAGKTLPIENVTWKIPVVGREGFSVEAFAKVVRHRNILKPFILEALKRDAIVVDRPWVNKVWKGVETIFSDPWFSSLWTLQEGFIRQDAVLLFDDATWIDIPKFESYTPTGGPCTFLDLVKAYQNISSRLSAVLWWHSDRLGHDGIILARKTCQRLDDVGIPCMARSHAIALYGVSSFRNSSRENDRIYGIMQVFGLALGKVAHPDKDFTLSQLEDQLGEAVNKANPVLAQSFVHLADPRPNRRWCIHRHMYVFSASPDIDRRPTPPTPYCRIIFDGSSGFAKFQGHAALLGDLMRNIGSYRAYTFDDTTENRSKLPESFFQIEPRSGLPGEEIEGALELSFGQETSILVIGELRSGPSEWLGVIAYPVSISGYPEKTCWARIGVCTWHTSIQYMRSELWDLFRKERIYMV</sequence>
<dbReference type="OrthoDB" id="2157530at2759"/>
<gene>
    <name evidence="1" type="ORF">VMCG_07059</name>
</gene>
<accession>A0A423W3Y6</accession>
<dbReference type="Proteomes" id="UP000283895">
    <property type="component" value="Unassembled WGS sequence"/>
</dbReference>
<reference evidence="1 2" key="1">
    <citation type="submission" date="2015-09" db="EMBL/GenBank/DDBJ databases">
        <title>Host preference determinants of Valsa canker pathogens revealed by comparative genomics.</title>
        <authorList>
            <person name="Yin Z."/>
            <person name="Huang L."/>
        </authorList>
    </citation>
    <scope>NUCLEOTIDE SEQUENCE [LARGE SCALE GENOMIC DNA]</scope>
    <source>
        <strain evidence="1 2">03-1</strain>
    </source>
</reference>
<dbReference type="EMBL" id="LKEA01000027">
    <property type="protein sequence ID" value="ROV98048.1"/>
    <property type="molecule type" value="Genomic_DNA"/>
</dbReference>
<evidence type="ECO:0000313" key="2">
    <source>
        <dbReference type="Proteomes" id="UP000283895"/>
    </source>
</evidence>